<reference evidence="2" key="1">
    <citation type="journal article" date="2020" name="Nature">
        <title>Giant virus diversity and host interactions through global metagenomics.</title>
        <authorList>
            <person name="Schulz F."/>
            <person name="Roux S."/>
            <person name="Paez-Espino D."/>
            <person name="Jungbluth S."/>
            <person name="Walsh D.A."/>
            <person name="Denef V.J."/>
            <person name="McMahon K.D."/>
            <person name="Konstantinidis K.T."/>
            <person name="Eloe-Fadrosh E.A."/>
            <person name="Kyrpides N.C."/>
            <person name="Woyke T."/>
        </authorList>
    </citation>
    <scope>NUCLEOTIDE SEQUENCE</scope>
    <source>
        <strain evidence="2">GVMAG-S-1021933-23</strain>
    </source>
</reference>
<name>A0A6C0AF75_9ZZZZ</name>
<dbReference type="Gene3D" id="2.20.110.10">
    <property type="entry name" value="Histone H3 K4-specific methyltransferase SET7/9 N-terminal domain"/>
    <property type="match status" value="1"/>
</dbReference>
<dbReference type="EMBL" id="MN740597">
    <property type="protein sequence ID" value="QHS78419.1"/>
    <property type="molecule type" value="Genomic_DNA"/>
</dbReference>
<dbReference type="SUPFAM" id="SSF82185">
    <property type="entry name" value="Histone H3 K4-specific methyltransferase SET7/9 N-terminal domain"/>
    <property type="match status" value="1"/>
</dbReference>
<evidence type="ECO:0000313" key="2">
    <source>
        <dbReference type="EMBL" id="QHS78419.1"/>
    </source>
</evidence>
<organism evidence="2">
    <name type="scientific">viral metagenome</name>
    <dbReference type="NCBI Taxonomy" id="1070528"/>
    <lineage>
        <taxon>unclassified sequences</taxon>
        <taxon>metagenomes</taxon>
        <taxon>organismal metagenomes</taxon>
    </lineage>
</organism>
<dbReference type="Pfam" id="PF02493">
    <property type="entry name" value="MORN"/>
    <property type="match status" value="1"/>
</dbReference>
<proteinExistence type="predicted"/>
<keyword evidence="1" id="KW-0677">Repeat</keyword>
<protein>
    <submittedName>
        <fullName evidence="2">Uncharacterized protein</fullName>
    </submittedName>
</protein>
<accession>A0A6C0AF75</accession>
<dbReference type="AlphaFoldDB" id="A0A6C0AF75"/>
<sequence>MKYKNGYVYEGEFKNGRRNGRGIMKYKNGYV</sequence>
<evidence type="ECO:0000256" key="1">
    <source>
        <dbReference type="ARBA" id="ARBA00022737"/>
    </source>
</evidence>
<dbReference type="InterPro" id="IPR003409">
    <property type="entry name" value="MORN"/>
</dbReference>
<dbReference type="SMART" id="SM00698">
    <property type="entry name" value="MORN"/>
    <property type="match status" value="1"/>
</dbReference>